<reference evidence="3 4" key="1">
    <citation type="submission" date="2019-03" db="EMBL/GenBank/DDBJ databases">
        <title>Roseomonas sp. a novel Roseomonas species isolated from Sea whip Gorgonian.</title>
        <authorList>
            <person name="Li F."/>
            <person name="Pan X."/>
            <person name="Huang S."/>
            <person name="Li Z."/>
            <person name="Meng B."/>
        </authorList>
    </citation>
    <scope>NUCLEOTIDE SEQUENCE [LARGE SCALE GENOMIC DNA]</scope>
    <source>
        <strain evidence="3 4">M0104</strain>
    </source>
</reference>
<accession>A0A845BG73</accession>
<evidence type="ECO:0000313" key="4">
    <source>
        <dbReference type="Proteomes" id="UP000460715"/>
    </source>
</evidence>
<keyword evidence="4" id="KW-1185">Reference proteome</keyword>
<dbReference type="InterPro" id="IPR001387">
    <property type="entry name" value="Cro/C1-type_HTH"/>
</dbReference>
<dbReference type="GO" id="GO:0005829">
    <property type="term" value="C:cytosol"/>
    <property type="evidence" value="ECO:0007669"/>
    <property type="project" value="TreeGrafter"/>
</dbReference>
<evidence type="ECO:0000259" key="2">
    <source>
        <dbReference type="PROSITE" id="PS50943"/>
    </source>
</evidence>
<dbReference type="AlphaFoldDB" id="A0A845BG73"/>
<dbReference type="PROSITE" id="PS50943">
    <property type="entry name" value="HTH_CROC1"/>
    <property type="match status" value="1"/>
</dbReference>
<feature type="domain" description="HTH cro/C1-type" evidence="2">
    <location>
        <begin position="72"/>
        <end position="126"/>
    </location>
</feature>
<sequence>MAHVGPIAETADTVTLRRADYEALLEAAEDVADRAALAAFDRRVATEGLAAVRADGLTLEEASRISDGESPIRVWREHRGMTARALAAAANVNSAYLSEIEGGKKPGSAAALVRLANVLKVEVEDLLATPNE</sequence>
<dbReference type="Gene3D" id="1.10.260.40">
    <property type="entry name" value="lambda repressor-like DNA-binding domains"/>
    <property type="match status" value="1"/>
</dbReference>
<dbReference type="CDD" id="cd00093">
    <property type="entry name" value="HTH_XRE"/>
    <property type="match status" value="1"/>
</dbReference>
<protein>
    <submittedName>
        <fullName evidence="3">XRE family transcriptional regulator</fullName>
    </submittedName>
</protein>
<dbReference type="EMBL" id="SNVJ01000042">
    <property type="protein sequence ID" value="MXP66081.1"/>
    <property type="molecule type" value="Genomic_DNA"/>
</dbReference>
<dbReference type="InterPro" id="IPR010982">
    <property type="entry name" value="Lambda_DNA-bd_dom_sf"/>
</dbReference>
<evidence type="ECO:0000256" key="1">
    <source>
        <dbReference type="ARBA" id="ARBA00023125"/>
    </source>
</evidence>
<dbReference type="SUPFAM" id="SSF47413">
    <property type="entry name" value="lambda repressor-like DNA-binding domains"/>
    <property type="match status" value="1"/>
</dbReference>
<dbReference type="OrthoDB" id="7281843at2"/>
<dbReference type="InterPro" id="IPR050807">
    <property type="entry name" value="TransReg_Diox_bact_type"/>
</dbReference>
<dbReference type="Proteomes" id="UP000460715">
    <property type="component" value="Unassembled WGS sequence"/>
</dbReference>
<name>A0A845BG73_9PROT</name>
<evidence type="ECO:0000313" key="3">
    <source>
        <dbReference type="EMBL" id="MXP66081.1"/>
    </source>
</evidence>
<proteinExistence type="predicted"/>
<keyword evidence="1" id="KW-0238">DNA-binding</keyword>
<dbReference type="PANTHER" id="PTHR46797:SF1">
    <property type="entry name" value="METHYLPHOSPHONATE SYNTHASE"/>
    <property type="match status" value="1"/>
</dbReference>
<dbReference type="Pfam" id="PF13560">
    <property type="entry name" value="HTH_31"/>
    <property type="match status" value="1"/>
</dbReference>
<dbReference type="RefSeq" id="WP_160939491.1">
    <property type="nucleotide sequence ID" value="NZ_SNVJ01000042.1"/>
</dbReference>
<organism evidence="3 4">
    <name type="scientific">Teichococcus coralli</name>
    <dbReference type="NCBI Taxonomy" id="2545983"/>
    <lineage>
        <taxon>Bacteria</taxon>
        <taxon>Pseudomonadati</taxon>
        <taxon>Pseudomonadota</taxon>
        <taxon>Alphaproteobacteria</taxon>
        <taxon>Acetobacterales</taxon>
        <taxon>Roseomonadaceae</taxon>
        <taxon>Roseomonas</taxon>
    </lineage>
</organism>
<comment type="caution">
    <text evidence="3">The sequence shown here is derived from an EMBL/GenBank/DDBJ whole genome shotgun (WGS) entry which is preliminary data.</text>
</comment>
<dbReference type="GO" id="GO:0003700">
    <property type="term" value="F:DNA-binding transcription factor activity"/>
    <property type="evidence" value="ECO:0007669"/>
    <property type="project" value="TreeGrafter"/>
</dbReference>
<dbReference type="GO" id="GO:0003677">
    <property type="term" value="F:DNA binding"/>
    <property type="evidence" value="ECO:0007669"/>
    <property type="project" value="UniProtKB-KW"/>
</dbReference>
<gene>
    <name evidence="3" type="ORF">E0493_22305</name>
</gene>
<dbReference type="SMART" id="SM00530">
    <property type="entry name" value="HTH_XRE"/>
    <property type="match status" value="1"/>
</dbReference>
<dbReference type="PANTHER" id="PTHR46797">
    <property type="entry name" value="HTH-TYPE TRANSCRIPTIONAL REGULATOR"/>
    <property type="match status" value="1"/>
</dbReference>